<proteinExistence type="predicted"/>
<protein>
    <submittedName>
        <fullName evidence="1">Uncharacterized protein</fullName>
    </submittedName>
</protein>
<evidence type="ECO:0000313" key="1">
    <source>
        <dbReference type="EMBL" id="MPD01330.1"/>
    </source>
</evidence>
<organism evidence="1 2">
    <name type="scientific">Portunus trituberculatus</name>
    <name type="common">Swimming crab</name>
    <name type="synonym">Neptunus trituberculatus</name>
    <dbReference type="NCBI Taxonomy" id="210409"/>
    <lineage>
        <taxon>Eukaryota</taxon>
        <taxon>Metazoa</taxon>
        <taxon>Ecdysozoa</taxon>
        <taxon>Arthropoda</taxon>
        <taxon>Crustacea</taxon>
        <taxon>Multicrustacea</taxon>
        <taxon>Malacostraca</taxon>
        <taxon>Eumalacostraca</taxon>
        <taxon>Eucarida</taxon>
        <taxon>Decapoda</taxon>
        <taxon>Pleocyemata</taxon>
        <taxon>Brachyura</taxon>
        <taxon>Eubrachyura</taxon>
        <taxon>Portunoidea</taxon>
        <taxon>Portunidae</taxon>
        <taxon>Portuninae</taxon>
        <taxon>Portunus</taxon>
    </lineage>
</organism>
<sequence length="89" mass="9720">MSPPPRSHSADGSTAHRNRFHVITATRSPFYLLKSECVCAVSVTFRSWAGVRLGSVWAGFISVTHPFIAQGEEQKGGKGAPYFQVRVAE</sequence>
<reference evidence="1 2" key="1">
    <citation type="submission" date="2019-05" db="EMBL/GenBank/DDBJ databases">
        <title>Another draft genome of Portunus trituberculatus and its Hox gene families provides insights of decapod evolution.</title>
        <authorList>
            <person name="Jeong J.-H."/>
            <person name="Song I."/>
            <person name="Kim S."/>
            <person name="Choi T."/>
            <person name="Kim D."/>
            <person name="Ryu S."/>
            <person name="Kim W."/>
        </authorList>
    </citation>
    <scope>NUCLEOTIDE SEQUENCE [LARGE SCALE GENOMIC DNA]</scope>
    <source>
        <tissue evidence="1">Muscle</tissue>
    </source>
</reference>
<accession>A0A5B7K2V0</accession>
<gene>
    <name evidence="1" type="ORF">E2C01_096850</name>
</gene>
<dbReference type="AlphaFoldDB" id="A0A5B7K2V0"/>
<dbReference type="Proteomes" id="UP000324222">
    <property type="component" value="Unassembled WGS sequence"/>
</dbReference>
<evidence type="ECO:0000313" key="2">
    <source>
        <dbReference type="Proteomes" id="UP000324222"/>
    </source>
</evidence>
<keyword evidence="2" id="KW-1185">Reference proteome</keyword>
<comment type="caution">
    <text evidence="1">The sequence shown here is derived from an EMBL/GenBank/DDBJ whole genome shotgun (WGS) entry which is preliminary data.</text>
</comment>
<name>A0A5B7K2V0_PORTR</name>
<dbReference type="EMBL" id="VSRR010126642">
    <property type="protein sequence ID" value="MPD01330.1"/>
    <property type="molecule type" value="Genomic_DNA"/>
</dbReference>